<dbReference type="AlphaFoldDB" id="A0A5D8QFZ7"/>
<protein>
    <submittedName>
        <fullName evidence="3">Uncharacterized protein</fullName>
    </submittedName>
</protein>
<keyword evidence="4" id="KW-1185">Reference proteome</keyword>
<feature type="transmembrane region" description="Helical" evidence="2">
    <location>
        <begin position="345"/>
        <end position="364"/>
    </location>
</feature>
<feature type="transmembrane region" description="Helical" evidence="2">
    <location>
        <begin position="287"/>
        <end position="306"/>
    </location>
</feature>
<dbReference type="RefSeq" id="WP_149544270.1">
    <property type="nucleotide sequence ID" value="NZ_VTPS01000002.1"/>
</dbReference>
<proteinExistence type="predicted"/>
<dbReference type="EMBL" id="VTPS01000002">
    <property type="protein sequence ID" value="TZE83074.1"/>
    <property type="molecule type" value="Genomic_DNA"/>
</dbReference>
<accession>A0A5D8QFZ7</accession>
<reference evidence="3 4" key="1">
    <citation type="submission" date="2019-08" db="EMBL/GenBank/DDBJ databases">
        <title>Calorimonas adulescens gen. nov., sp. nov., an anaerobic thermophilic bacterium from Sakhalin hot spring.</title>
        <authorList>
            <person name="Khomyakova M.A."/>
            <person name="Merkel A.Y."/>
            <person name="Novikov A."/>
            <person name="Bonch-Osmolovskaya E.A."/>
            <person name="Slobodkin A.I."/>
        </authorList>
    </citation>
    <scope>NUCLEOTIDE SEQUENCE [LARGE SCALE GENOMIC DNA]</scope>
    <source>
        <strain evidence="3 4">A05MB</strain>
    </source>
</reference>
<keyword evidence="2" id="KW-0472">Membrane</keyword>
<evidence type="ECO:0000256" key="1">
    <source>
        <dbReference type="SAM" id="Coils"/>
    </source>
</evidence>
<feature type="coiled-coil region" evidence="1">
    <location>
        <begin position="1"/>
        <end position="28"/>
    </location>
</feature>
<feature type="transmembrane region" description="Helical" evidence="2">
    <location>
        <begin position="312"/>
        <end position="333"/>
    </location>
</feature>
<keyword evidence="2" id="KW-0812">Transmembrane</keyword>
<dbReference type="SUPFAM" id="SSF48452">
    <property type="entry name" value="TPR-like"/>
    <property type="match status" value="1"/>
</dbReference>
<dbReference type="Gene3D" id="1.25.40.10">
    <property type="entry name" value="Tetratricopeptide repeat domain"/>
    <property type="match status" value="1"/>
</dbReference>
<dbReference type="Proteomes" id="UP000322976">
    <property type="component" value="Unassembled WGS sequence"/>
</dbReference>
<evidence type="ECO:0000313" key="4">
    <source>
        <dbReference type="Proteomes" id="UP000322976"/>
    </source>
</evidence>
<dbReference type="InterPro" id="IPR011990">
    <property type="entry name" value="TPR-like_helical_dom_sf"/>
</dbReference>
<keyword evidence="2" id="KW-1133">Transmembrane helix</keyword>
<evidence type="ECO:0000313" key="3">
    <source>
        <dbReference type="EMBL" id="TZE83074.1"/>
    </source>
</evidence>
<gene>
    <name evidence="3" type="ORF">FWJ32_01755</name>
</gene>
<organism evidence="3 4">
    <name type="scientific">Calorimonas adulescens</name>
    <dbReference type="NCBI Taxonomy" id="2606906"/>
    <lineage>
        <taxon>Bacteria</taxon>
        <taxon>Bacillati</taxon>
        <taxon>Bacillota</taxon>
        <taxon>Clostridia</taxon>
        <taxon>Thermoanaerobacterales</taxon>
        <taxon>Thermoanaerobacteraceae</taxon>
        <taxon>Calorimonas</taxon>
    </lineage>
</organism>
<keyword evidence="1" id="KW-0175">Coiled coil</keyword>
<name>A0A5D8QFZ7_9THEO</name>
<comment type="caution">
    <text evidence="3">The sequence shown here is derived from an EMBL/GenBank/DDBJ whole genome shotgun (WGS) entry which is preliminary data.</text>
</comment>
<sequence>MVDIKSNLDDYKKKIDILNDNMRESTEENKLEYLKDFLADMPSEESRLYELVVTMIVQKVPDVFKLLTGLFNKTKNNKDPESEKISFTCFYAINIYYRRMKDTSRLKDFIEENRREYTNDKHPIMYHLLSIYYKTLGGHYNMIKSLEYAKEASKRIEGHAGVLHNLAESIINVVNDGYADPNDINKMIIEAEEAVDEAIRLDPDFPKFYSTKAQIMAAKGDYQDAYNLIKTAIDKEDSSAADYPIRISGYIEVLFNIRIKELSARTNEKMKEIESQMNGFRNQSIELLGLFAAVISFTVASIQLVLNQPFNQGAMLLVVFSGCLLITYSSLSIILHGKTYWQRSLLVFLIGLLLTLLPIIYMNGGF</sequence>
<evidence type="ECO:0000256" key="2">
    <source>
        <dbReference type="SAM" id="Phobius"/>
    </source>
</evidence>